<organism evidence="4 5">
    <name type="scientific">Algimonas arctica</name>
    <dbReference type="NCBI Taxonomy" id="1479486"/>
    <lineage>
        <taxon>Bacteria</taxon>
        <taxon>Pseudomonadati</taxon>
        <taxon>Pseudomonadota</taxon>
        <taxon>Alphaproteobacteria</taxon>
        <taxon>Maricaulales</taxon>
        <taxon>Robiginitomaculaceae</taxon>
        <taxon>Algimonas</taxon>
    </lineage>
</organism>
<evidence type="ECO:0000259" key="3">
    <source>
        <dbReference type="Pfam" id="PF12969"/>
    </source>
</evidence>
<dbReference type="Gene3D" id="3.10.620.30">
    <property type="match status" value="1"/>
</dbReference>
<evidence type="ECO:0000313" key="4">
    <source>
        <dbReference type="EMBL" id="GHB01231.1"/>
    </source>
</evidence>
<reference evidence="4" key="1">
    <citation type="journal article" date="2014" name="Int. J. Syst. Evol. Microbiol.">
        <title>Complete genome sequence of Corynebacterium casei LMG S-19264T (=DSM 44701T), isolated from a smear-ripened cheese.</title>
        <authorList>
            <consortium name="US DOE Joint Genome Institute (JGI-PGF)"/>
            <person name="Walter F."/>
            <person name="Albersmeier A."/>
            <person name="Kalinowski J."/>
            <person name="Ruckert C."/>
        </authorList>
    </citation>
    <scope>NUCLEOTIDE SEQUENCE</scope>
    <source>
        <strain evidence="4">KCTC 32513</strain>
    </source>
</reference>
<dbReference type="RefSeq" id="WP_189498981.1">
    <property type="nucleotide sequence ID" value="NZ_BMZH01000012.1"/>
</dbReference>
<proteinExistence type="predicted"/>
<sequence>MKFWWVTVMAVILAHPVRAQDVADYVRVEPRPDWTMPFDIPDFDPADDADRQKIFPLVDYQNRFSLTTDEYSTRYVVDLLTPAAVEDEGTISLDFDPAYQTVSLHTVQIMRDGQSIDAMDLAEAMVFRTETDRRQMIFNGTMTFTLPILDLRVGDRLEIAYTKAGRNPAIGMGYLSRETFATTTEIKRSVYRISFGPGVPIETQTFNDPVDPQRSVENGWTVFLWDAPDPKAPDYDRDTPDWTYTRPTFEASNFGSWSEVGELFKPYYDVSDADREAVRNIVADIAADHAEPKARAKAALDWVQTHIRYVGLEIGEGGFVPRPPARVLRRRFGDCKDVTFLLLTLLDGLDVSADPVLVNLDERGGEFKGLANPYAFDHIMVVADVNDALYPMDATRNPQLGTLDTMEKGDIEFGLRMSVDGSVVTRLPQSDYDVRELITERFDLIAEPGTILYDLTYREYGEDADVTLAWIVREGEEGVHESFVRYLADIYPTLEKEGDLAWTSNDAEAWTELKMRFRLPGYTSDDRRSLNTRAFQLLAATPNFEGGTRVAPFALEHPRHIHQIREYVVNDDYDFDARTRTVETDSFRFSYDETYENALFREDYRWQSKLDHIKAKDFEDDMAKIDKLQDWSYSTINLSFDEEGGVSATSMSASALWLGWLVLIGFPIAIVSLIRRSNRRERAVSVD</sequence>
<feature type="domain" description="DUF3857" evidence="3">
    <location>
        <begin position="70"/>
        <end position="232"/>
    </location>
</feature>
<keyword evidence="2" id="KW-0732">Signal</keyword>
<dbReference type="Pfam" id="PF12969">
    <property type="entry name" value="DUF3857"/>
    <property type="match status" value="1"/>
</dbReference>
<feature type="signal peptide" evidence="2">
    <location>
        <begin position="1"/>
        <end position="19"/>
    </location>
</feature>
<feature type="chain" id="PRO_5035292730" description="DUF3857 domain-containing protein" evidence="2">
    <location>
        <begin position="20"/>
        <end position="687"/>
    </location>
</feature>
<reference evidence="4" key="2">
    <citation type="submission" date="2020-09" db="EMBL/GenBank/DDBJ databases">
        <authorList>
            <person name="Sun Q."/>
            <person name="Kim S."/>
        </authorList>
    </citation>
    <scope>NUCLEOTIDE SEQUENCE</scope>
    <source>
        <strain evidence="4">KCTC 32513</strain>
    </source>
</reference>
<gene>
    <name evidence="4" type="ORF">GCM10009069_25090</name>
</gene>
<keyword evidence="5" id="KW-1185">Reference proteome</keyword>
<evidence type="ECO:0000256" key="2">
    <source>
        <dbReference type="SAM" id="SignalP"/>
    </source>
</evidence>
<dbReference type="Gene3D" id="2.60.40.3140">
    <property type="match status" value="1"/>
</dbReference>
<dbReference type="EMBL" id="BMZH01000012">
    <property type="protein sequence ID" value="GHB01231.1"/>
    <property type="molecule type" value="Genomic_DNA"/>
</dbReference>
<name>A0A8J3CRH3_9PROT</name>
<dbReference type="InterPro" id="IPR038765">
    <property type="entry name" value="Papain-like_cys_pep_sf"/>
</dbReference>
<comment type="caution">
    <text evidence="4">The sequence shown here is derived from an EMBL/GenBank/DDBJ whole genome shotgun (WGS) entry which is preliminary data.</text>
</comment>
<dbReference type="Proteomes" id="UP000634004">
    <property type="component" value="Unassembled WGS sequence"/>
</dbReference>
<evidence type="ECO:0000256" key="1">
    <source>
        <dbReference type="SAM" id="Phobius"/>
    </source>
</evidence>
<keyword evidence="1" id="KW-0812">Transmembrane</keyword>
<protein>
    <recommendedName>
        <fullName evidence="3">DUF3857 domain-containing protein</fullName>
    </recommendedName>
</protein>
<keyword evidence="1" id="KW-0472">Membrane</keyword>
<evidence type="ECO:0000313" key="5">
    <source>
        <dbReference type="Proteomes" id="UP000634004"/>
    </source>
</evidence>
<dbReference type="SUPFAM" id="SSF54001">
    <property type="entry name" value="Cysteine proteinases"/>
    <property type="match status" value="1"/>
</dbReference>
<keyword evidence="1" id="KW-1133">Transmembrane helix</keyword>
<dbReference type="InterPro" id="IPR024618">
    <property type="entry name" value="DUF3857"/>
</dbReference>
<accession>A0A8J3CRH3</accession>
<dbReference type="AlphaFoldDB" id="A0A8J3CRH3"/>
<feature type="transmembrane region" description="Helical" evidence="1">
    <location>
        <begin position="655"/>
        <end position="674"/>
    </location>
</feature>